<dbReference type="Proteomes" id="UP000053989">
    <property type="component" value="Unassembled WGS sequence"/>
</dbReference>
<evidence type="ECO:0000313" key="2">
    <source>
        <dbReference type="Proteomes" id="UP000053989"/>
    </source>
</evidence>
<dbReference type="HOGENOM" id="CLU_778812_0_0_1"/>
<dbReference type="EMBL" id="KN822063">
    <property type="protein sequence ID" value="KIM60328.1"/>
    <property type="molecule type" value="Genomic_DNA"/>
</dbReference>
<accession>A0A0C2ZF21</accession>
<sequence length="356" mass="40377">MTIDLALWGPNCYRYPSTTRMPKSAPLFEKLYLSHHSQVYPDSTFKLGDYSGIHRTLADRGFTYRGSIPRAVPLDTTESLVLSGVNELLVAVYDEGQHNKTRFAVVVGYCFGREWVHVTLDDCTEETWQEYAEKVYNQMWKEGPGHIIVSTRDHTHTHIVSENWSGWAVELTRGGSPERSSESTSHWCNIKLFLCGRTHCDEPGRGSIKGNSNKIRLLAQMTKFTPDLNGFVDRDVTEVRKVAKAYRGTLSSDGKPVQIKPDWPPKHDVKVASDLGITRLLELMFFQDAFHEQYVWSLLHHENIHPFLGIVTTFDKTVSTVAEWVDKGDAHSYMQGPNVDPSFLVGSSICCRHVPF</sequence>
<protein>
    <submittedName>
        <fullName evidence="1">Uncharacterized protein</fullName>
    </submittedName>
</protein>
<organism evidence="1 2">
    <name type="scientific">Scleroderma citrinum Foug A</name>
    <dbReference type="NCBI Taxonomy" id="1036808"/>
    <lineage>
        <taxon>Eukaryota</taxon>
        <taxon>Fungi</taxon>
        <taxon>Dikarya</taxon>
        <taxon>Basidiomycota</taxon>
        <taxon>Agaricomycotina</taxon>
        <taxon>Agaricomycetes</taxon>
        <taxon>Agaricomycetidae</taxon>
        <taxon>Boletales</taxon>
        <taxon>Sclerodermatineae</taxon>
        <taxon>Sclerodermataceae</taxon>
        <taxon>Scleroderma</taxon>
    </lineage>
</organism>
<proteinExistence type="predicted"/>
<dbReference type="OrthoDB" id="10636249at2759"/>
<reference evidence="1 2" key="1">
    <citation type="submission" date="2014-04" db="EMBL/GenBank/DDBJ databases">
        <authorList>
            <consortium name="DOE Joint Genome Institute"/>
            <person name="Kuo A."/>
            <person name="Kohler A."/>
            <person name="Nagy L.G."/>
            <person name="Floudas D."/>
            <person name="Copeland A."/>
            <person name="Barry K.W."/>
            <person name="Cichocki N."/>
            <person name="Veneault-Fourrey C."/>
            <person name="LaButti K."/>
            <person name="Lindquist E.A."/>
            <person name="Lipzen A."/>
            <person name="Lundell T."/>
            <person name="Morin E."/>
            <person name="Murat C."/>
            <person name="Sun H."/>
            <person name="Tunlid A."/>
            <person name="Henrissat B."/>
            <person name="Grigoriev I.V."/>
            <person name="Hibbett D.S."/>
            <person name="Martin F."/>
            <person name="Nordberg H.P."/>
            <person name="Cantor M.N."/>
            <person name="Hua S.X."/>
        </authorList>
    </citation>
    <scope>NUCLEOTIDE SEQUENCE [LARGE SCALE GENOMIC DNA]</scope>
    <source>
        <strain evidence="1 2">Foug A</strain>
    </source>
</reference>
<name>A0A0C2ZF21_9AGAM</name>
<dbReference type="AlphaFoldDB" id="A0A0C2ZF21"/>
<gene>
    <name evidence="1" type="ORF">SCLCIDRAFT_961246</name>
</gene>
<reference evidence="2" key="2">
    <citation type="submission" date="2015-01" db="EMBL/GenBank/DDBJ databases">
        <title>Evolutionary Origins and Diversification of the Mycorrhizal Mutualists.</title>
        <authorList>
            <consortium name="DOE Joint Genome Institute"/>
            <consortium name="Mycorrhizal Genomics Consortium"/>
            <person name="Kohler A."/>
            <person name="Kuo A."/>
            <person name="Nagy L.G."/>
            <person name="Floudas D."/>
            <person name="Copeland A."/>
            <person name="Barry K.W."/>
            <person name="Cichocki N."/>
            <person name="Veneault-Fourrey C."/>
            <person name="LaButti K."/>
            <person name="Lindquist E.A."/>
            <person name="Lipzen A."/>
            <person name="Lundell T."/>
            <person name="Morin E."/>
            <person name="Murat C."/>
            <person name="Riley R."/>
            <person name="Ohm R."/>
            <person name="Sun H."/>
            <person name="Tunlid A."/>
            <person name="Henrissat B."/>
            <person name="Grigoriev I.V."/>
            <person name="Hibbett D.S."/>
            <person name="Martin F."/>
        </authorList>
    </citation>
    <scope>NUCLEOTIDE SEQUENCE [LARGE SCALE GENOMIC DNA]</scope>
    <source>
        <strain evidence="2">Foug A</strain>
    </source>
</reference>
<evidence type="ECO:0000313" key="1">
    <source>
        <dbReference type="EMBL" id="KIM60328.1"/>
    </source>
</evidence>
<dbReference type="InParanoid" id="A0A0C2ZF21"/>
<keyword evidence="2" id="KW-1185">Reference proteome</keyword>